<dbReference type="PANTHER" id="PTHR33171:SF17">
    <property type="entry name" value="LARA-LIKE N-TERMINAL DOMAIN-CONTAINING PROTEIN"/>
    <property type="match status" value="1"/>
</dbReference>
<dbReference type="NCBIfam" id="NF033504">
    <property type="entry name" value="Ni_dep_LarA"/>
    <property type="match status" value="1"/>
</dbReference>
<gene>
    <name evidence="3" type="primary">larA</name>
    <name evidence="3" type="ORF">EDM21_17160</name>
</gene>
<comment type="caution">
    <text evidence="3">The sequence shown here is derived from an EMBL/GenBank/DDBJ whole genome shotgun (WGS) entry which is preliminary data.</text>
</comment>
<accession>A0A7X3FK44</accession>
<reference evidence="3 4" key="1">
    <citation type="journal article" date="2019" name="Microorganisms">
        <title>Paenibacillus lutrae sp. nov., A Chitinolytic Species Isolated from A River Otter in Castril Natural Park, Granada, Spain.</title>
        <authorList>
            <person name="Rodriguez M."/>
            <person name="Reina J.C."/>
            <person name="Bejar V."/>
            <person name="Llamas I."/>
        </authorList>
    </citation>
    <scope>NUCLEOTIDE SEQUENCE [LARGE SCALE GENOMIC DNA]</scope>
    <source>
        <strain evidence="3 4">N10</strain>
    </source>
</reference>
<dbReference type="Pfam" id="PF09861">
    <property type="entry name" value="Lar_N"/>
    <property type="match status" value="1"/>
</dbReference>
<evidence type="ECO:0000259" key="1">
    <source>
        <dbReference type="Pfam" id="PF09861"/>
    </source>
</evidence>
<dbReference type="Proteomes" id="UP000490800">
    <property type="component" value="Unassembled WGS sequence"/>
</dbReference>
<dbReference type="Pfam" id="PF21113">
    <property type="entry name" value="LarA_C"/>
    <property type="match status" value="1"/>
</dbReference>
<evidence type="ECO:0000259" key="2">
    <source>
        <dbReference type="Pfam" id="PF21113"/>
    </source>
</evidence>
<feature type="domain" description="Lactate racemase C-terminal" evidence="2">
    <location>
        <begin position="305"/>
        <end position="436"/>
    </location>
</feature>
<dbReference type="InterPro" id="IPR047926">
    <property type="entry name" value="Ni_dep_LarA"/>
</dbReference>
<dbReference type="AlphaFoldDB" id="A0A7X3FK44"/>
<dbReference type="InterPro" id="IPR018657">
    <property type="entry name" value="LarA-like_N"/>
</dbReference>
<keyword evidence="4" id="KW-1185">Reference proteome</keyword>
<dbReference type="InterPro" id="IPR048520">
    <property type="entry name" value="LarA_C"/>
</dbReference>
<dbReference type="InterPro" id="IPR048068">
    <property type="entry name" value="LarA-like"/>
</dbReference>
<dbReference type="Gene3D" id="3.40.50.11440">
    <property type="match status" value="1"/>
</dbReference>
<organism evidence="3 4">
    <name type="scientific">Paenibacillus lutrae</name>
    <dbReference type="NCBI Taxonomy" id="2078573"/>
    <lineage>
        <taxon>Bacteria</taxon>
        <taxon>Bacillati</taxon>
        <taxon>Bacillota</taxon>
        <taxon>Bacilli</taxon>
        <taxon>Bacillales</taxon>
        <taxon>Paenibacillaceae</taxon>
        <taxon>Paenibacillus</taxon>
    </lineage>
</organism>
<evidence type="ECO:0000313" key="3">
    <source>
        <dbReference type="EMBL" id="MVP01229.1"/>
    </source>
</evidence>
<dbReference type="PANTHER" id="PTHR33171">
    <property type="entry name" value="LAR_N DOMAIN-CONTAINING PROTEIN"/>
    <property type="match status" value="1"/>
</dbReference>
<feature type="domain" description="LarA-like N-terminal" evidence="1">
    <location>
        <begin position="41"/>
        <end position="233"/>
    </location>
</feature>
<protein>
    <submittedName>
        <fullName evidence="3">Nickel-dependent lactate racemase</fullName>
    </submittedName>
</protein>
<dbReference type="GO" id="GO:0050043">
    <property type="term" value="F:lactate racemase activity"/>
    <property type="evidence" value="ECO:0007669"/>
    <property type="project" value="InterPro"/>
</dbReference>
<dbReference type="Gene3D" id="3.90.226.30">
    <property type="match status" value="1"/>
</dbReference>
<proteinExistence type="predicted"/>
<evidence type="ECO:0000313" key="4">
    <source>
        <dbReference type="Proteomes" id="UP000490800"/>
    </source>
</evidence>
<dbReference type="EMBL" id="RHLK01000011">
    <property type="protein sequence ID" value="MVP01229.1"/>
    <property type="molecule type" value="Genomic_DNA"/>
</dbReference>
<sequence length="446" mass="48932">MLLSHWELRRVNFQPPTVKLAVSGKNKCWKDAIFVKLQLCYGTEQLNIFWPEDRPLRLITPALPDPLPDEAIHNALRSPTGCLPLRQLAAGKRSAVILISDGTRLSPSERLLPPLLEELSAAGIPDDAVTVLVALGTHRQQSESELRRLTGDDVYERVRVLNHSSNTEDCVHVGTTSRGTPIELNRAVVEAGMLIITGNIEPHLLVGSSGGVKALMPGAASRRCIERHHALSKSYKAEPGCVDNPLHRDLEEALRFVPAPFLLNTVVDMERRLLGVFAGDVALAHTAGVKLANSAFLVRRSRLYDAVIVSAGGYPKDAQLYQAVKTLTNAAAFVKKGGRILLVARCQELYGHPKFAEAVEDHPDRKKLLQELSKRFVLGAHKLEQIHTILQEKQVFLYSDVPAPLVELIGFKPVASLEETIAGWASDADADIAFMPYGGLTFSKTE</sequence>
<dbReference type="InterPro" id="IPR043166">
    <property type="entry name" value="LarA-like_C"/>
</dbReference>
<name>A0A7X3FK44_9BACL</name>